<keyword evidence="3" id="KW-1185">Reference proteome</keyword>
<dbReference type="Proteomes" id="UP001610335">
    <property type="component" value="Unassembled WGS sequence"/>
</dbReference>
<dbReference type="InterPro" id="IPR000182">
    <property type="entry name" value="GNAT_dom"/>
</dbReference>
<gene>
    <name evidence="2" type="ORF">BDW59DRAFT_181913</name>
</gene>
<dbReference type="Gene3D" id="3.40.630.30">
    <property type="match status" value="1"/>
</dbReference>
<sequence length="623" mass="71329">MPNNTSLQINVSLKLHSPSKAKRWDPRRASPGRSRNYSLTMADAWDIEEETREDIIAKLSLNPDSDLGLDLESLIPDWEMHVDPHAEFKWLEVIDGQVTHQQDSQSPVEQIGDCRAFLIRRDRILDRFWEDMEEPEEETADLAFGLFNRFSCLQPQFKDHPVKRGSGVWGDELNNGDILLIEQITIAPTHRRRGVGCKLIRALLELASKKCSEFVGITAPGILTEELRHEMRRSLLDENALEIQLTATVLSFFRSLGFRRIGSSRWFGYSPDMQHPSHSLPIHRDFDLPIFQRMPTLPNIDRLINVLSSLEDTTCLAQLQDLFGDAGPQDPIWEATDDQGNTLLHLVSCCSMTESTRWLMQRSPNLLSQRNAEGDTPLEALESSMEEKRTTRQHMLLRLDISDRFSGFDEAAISCLALLRGRDPSQLSESEIARLKFGCTCGSCLGGFLSPRLRDMLLFVVEITFDFIYTYGDRLDGDYWCEENEDILDYLPEPIARSLISRKDSRTGLCMLWKHLRTCIKSNMLPTEENILCLVRNSNEWPPHCRNFIQKGGSVSSIATMLFKKTMDLEEYYEMEQDENNGAANHLPVCRNDREIGVASGMCGYERVTRVQLTRMDGKKIRY</sequence>
<dbReference type="CDD" id="cd04301">
    <property type="entry name" value="NAT_SF"/>
    <property type="match status" value="1"/>
</dbReference>
<protein>
    <recommendedName>
        <fullName evidence="1">N-acetyltransferase domain-containing protein</fullName>
    </recommendedName>
</protein>
<dbReference type="EMBL" id="JBFXLS010000085">
    <property type="protein sequence ID" value="KAL2818211.1"/>
    <property type="molecule type" value="Genomic_DNA"/>
</dbReference>
<feature type="domain" description="N-acetyltransferase" evidence="1">
    <location>
        <begin position="115"/>
        <end position="281"/>
    </location>
</feature>
<accession>A0ABR4HRU1</accession>
<evidence type="ECO:0000259" key="1">
    <source>
        <dbReference type="PROSITE" id="PS51186"/>
    </source>
</evidence>
<comment type="caution">
    <text evidence="2">The sequence shown here is derived from an EMBL/GenBank/DDBJ whole genome shotgun (WGS) entry which is preliminary data.</text>
</comment>
<dbReference type="InterPro" id="IPR016181">
    <property type="entry name" value="Acyl_CoA_acyltransferase"/>
</dbReference>
<evidence type="ECO:0000313" key="2">
    <source>
        <dbReference type="EMBL" id="KAL2818211.1"/>
    </source>
</evidence>
<reference evidence="2 3" key="1">
    <citation type="submission" date="2024-07" db="EMBL/GenBank/DDBJ databases">
        <title>Section-level genome sequencing and comparative genomics of Aspergillus sections Usti and Cavernicolus.</title>
        <authorList>
            <consortium name="Lawrence Berkeley National Laboratory"/>
            <person name="Nybo J.L."/>
            <person name="Vesth T.C."/>
            <person name="Theobald S."/>
            <person name="Frisvad J.C."/>
            <person name="Larsen T.O."/>
            <person name="Kjaerboelling I."/>
            <person name="Rothschild-Mancinelli K."/>
            <person name="Lyhne E.K."/>
            <person name="Kogle M.E."/>
            <person name="Barry K."/>
            <person name="Clum A."/>
            <person name="Na H."/>
            <person name="Ledsgaard L."/>
            <person name="Lin J."/>
            <person name="Lipzen A."/>
            <person name="Kuo A."/>
            <person name="Riley R."/>
            <person name="Mondo S."/>
            <person name="LaButti K."/>
            <person name="Haridas S."/>
            <person name="Pangalinan J."/>
            <person name="Salamov A.A."/>
            <person name="Simmons B.A."/>
            <person name="Magnuson J.K."/>
            <person name="Chen J."/>
            <person name="Drula E."/>
            <person name="Henrissat B."/>
            <person name="Wiebenga A."/>
            <person name="Lubbers R.J."/>
            <person name="Gomes A.C."/>
            <person name="Makela M.R."/>
            <person name="Stajich J."/>
            <person name="Grigoriev I.V."/>
            <person name="Mortensen U.H."/>
            <person name="De vries R.P."/>
            <person name="Baker S.E."/>
            <person name="Andersen M.R."/>
        </authorList>
    </citation>
    <scope>NUCLEOTIDE SEQUENCE [LARGE SCALE GENOMIC DNA]</scope>
    <source>
        <strain evidence="2 3">CBS 600.67</strain>
    </source>
</reference>
<dbReference type="SUPFAM" id="SSF55729">
    <property type="entry name" value="Acyl-CoA N-acyltransferases (Nat)"/>
    <property type="match status" value="1"/>
</dbReference>
<dbReference type="PROSITE" id="PS51186">
    <property type="entry name" value="GNAT"/>
    <property type="match status" value="1"/>
</dbReference>
<evidence type="ECO:0000313" key="3">
    <source>
        <dbReference type="Proteomes" id="UP001610335"/>
    </source>
</evidence>
<name>A0ABR4HRU1_9EURO</name>
<proteinExistence type="predicted"/>
<organism evidence="2 3">
    <name type="scientific">Aspergillus cavernicola</name>
    <dbReference type="NCBI Taxonomy" id="176166"/>
    <lineage>
        <taxon>Eukaryota</taxon>
        <taxon>Fungi</taxon>
        <taxon>Dikarya</taxon>
        <taxon>Ascomycota</taxon>
        <taxon>Pezizomycotina</taxon>
        <taxon>Eurotiomycetes</taxon>
        <taxon>Eurotiomycetidae</taxon>
        <taxon>Eurotiales</taxon>
        <taxon>Aspergillaceae</taxon>
        <taxon>Aspergillus</taxon>
        <taxon>Aspergillus subgen. Nidulantes</taxon>
    </lineage>
</organism>